<dbReference type="PATRIC" id="fig|1423792.3.peg.730"/>
<dbReference type="Proteomes" id="UP000051330">
    <property type="component" value="Unassembled WGS sequence"/>
</dbReference>
<comment type="caution">
    <text evidence="2">The sequence shown here is derived from an EMBL/GenBank/DDBJ whole genome shotgun (WGS) entry which is preliminary data.</text>
</comment>
<dbReference type="InterPro" id="IPR025159">
    <property type="entry name" value="AbiEi_N"/>
</dbReference>
<dbReference type="AlphaFoldDB" id="A0A0R1N1E7"/>
<feature type="domain" description="AbiEi antitoxin N-terminal" evidence="1">
    <location>
        <begin position="5"/>
        <end position="49"/>
    </location>
</feature>
<evidence type="ECO:0000313" key="2">
    <source>
        <dbReference type="EMBL" id="KRL11346.1"/>
    </source>
</evidence>
<proteinExistence type="predicted"/>
<sequence length="196" mass="22268">MARNLDRLLAKHSTFTTGTARRYGVSSSMLQAAVEKNEIVREEIGTYVIAGSETDEYSLLSQKFSRGVFSQETALILHGLTTEMPMTFQMTFPHGYHNPDLDKWRVTARHLILERYQLGIETIASPSGDPIKVYDPERTLLDVWNDPDIGANVKYEAVANYLKQRPGLEENLRLEKYAKALYPTTELLTIMAVLDR</sequence>
<dbReference type="STRING" id="1423792.FD09_GL000715"/>
<accession>A0A0R1N1E7</accession>
<dbReference type="Pfam" id="PF13338">
    <property type="entry name" value="AbiEi_4"/>
    <property type="match status" value="1"/>
</dbReference>
<name>A0A0R1N1E7_9LACO</name>
<reference evidence="2 3" key="1">
    <citation type="journal article" date="2015" name="Genome Announc.">
        <title>Expanding the biotechnology potential of lactobacilli through comparative genomics of 213 strains and associated genera.</title>
        <authorList>
            <person name="Sun Z."/>
            <person name="Harris H.M."/>
            <person name="McCann A."/>
            <person name="Guo C."/>
            <person name="Argimon S."/>
            <person name="Zhang W."/>
            <person name="Yang X."/>
            <person name="Jeffery I.B."/>
            <person name="Cooney J.C."/>
            <person name="Kagawa T.F."/>
            <person name="Liu W."/>
            <person name="Song Y."/>
            <person name="Salvetti E."/>
            <person name="Wrobel A."/>
            <person name="Rasinkangas P."/>
            <person name="Parkhill J."/>
            <person name="Rea M.C."/>
            <person name="O'Sullivan O."/>
            <person name="Ritari J."/>
            <person name="Douillard F.P."/>
            <person name="Paul Ross R."/>
            <person name="Yang R."/>
            <person name="Briner A.E."/>
            <person name="Felis G.E."/>
            <person name="de Vos W.M."/>
            <person name="Barrangou R."/>
            <person name="Klaenhammer T.R."/>
            <person name="Caufield P.W."/>
            <person name="Cui Y."/>
            <person name="Zhang H."/>
            <person name="O'Toole P.W."/>
        </authorList>
    </citation>
    <scope>NUCLEOTIDE SEQUENCE [LARGE SCALE GENOMIC DNA]</scope>
    <source>
        <strain evidence="2 3">DSM 12744</strain>
    </source>
</reference>
<evidence type="ECO:0000313" key="3">
    <source>
        <dbReference type="Proteomes" id="UP000051330"/>
    </source>
</evidence>
<gene>
    <name evidence="2" type="ORF">FD09_GL000715</name>
</gene>
<evidence type="ECO:0000259" key="1">
    <source>
        <dbReference type="Pfam" id="PF13338"/>
    </source>
</evidence>
<dbReference type="EMBL" id="AZEC01000012">
    <property type="protein sequence ID" value="KRL11346.1"/>
    <property type="molecule type" value="Genomic_DNA"/>
</dbReference>
<protein>
    <recommendedName>
        <fullName evidence="1">AbiEi antitoxin N-terminal domain-containing protein</fullName>
    </recommendedName>
</protein>
<keyword evidence="3" id="KW-1185">Reference proteome</keyword>
<dbReference type="RefSeq" id="WP_057821593.1">
    <property type="nucleotide sequence ID" value="NZ_AZEC01000012.1"/>
</dbReference>
<organism evidence="2 3">
    <name type="scientific">Schleiferilactobacillus perolens DSM 12744</name>
    <dbReference type="NCBI Taxonomy" id="1423792"/>
    <lineage>
        <taxon>Bacteria</taxon>
        <taxon>Bacillati</taxon>
        <taxon>Bacillota</taxon>
        <taxon>Bacilli</taxon>
        <taxon>Lactobacillales</taxon>
        <taxon>Lactobacillaceae</taxon>
        <taxon>Schleiferilactobacillus</taxon>
    </lineage>
</organism>
<dbReference type="OrthoDB" id="9801429at2"/>